<organism evidence="1 2">
    <name type="scientific">Gracilibacillus pellucidus</name>
    <dbReference type="NCBI Taxonomy" id="3095368"/>
    <lineage>
        <taxon>Bacteria</taxon>
        <taxon>Bacillati</taxon>
        <taxon>Bacillota</taxon>
        <taxon>Bacilli</taxon>
        <taxon>Bacillales</taxon>
        <taxon>Bacillaceae</taxon>
        <taxon>Gracilibacillus</taxon>
    </lineage>
</organism>
<keyword evidence="2" id="KW-1185">Reference proteome</keyword>
<evidence type="ECO:0000313" key="1">
    <source>
        <dbReference type="EMBL" id="MDX8045830.1"/>
    </source>
</evidence>
<proteinExistence type="predicted"/>
<gene>
    <name evidence="1" type="primary">opp1C</name>
    <name evidence="1" type="ORF">SH601_07480</name>
</gene>
<name>A0ACC6M4L4_9BACI</name>
<protein>
    <submittedName>
        <fullName evidence="1">Nickel/cobalt ABC transporter permease</fullName>
    </submittedName>
</protein>
<dbReference type="EMBL" id="JAWZSR010000003">
    <property type="protein sequence ID" value="MDX8045830.1"/>
    <property type="molecule type" value="Genomic_DNA"/>
</dbReference>
<sequence length="278" mass="30355">MGVLTKLRNDRSAMICIIFLLIVALAGIFAPWIAPNSPIDVNVKEKLVGISATYPLGTDQLGRCILSRLLYGIRTTVFIACIAMVVTIVIGVIIGGIAGIFRGKIDEFIMRVCDIFMSFPSEVMILAIVGVMGPGITNIVIASIIAKWAWYTRMIRSIVRKYSDTNYIQYARVSGFSRWHIARKHIFPSTAGEISVLATLDIGSVIIMISGLSFLGLGVQPPTAEWGMMLNEAKNVMTIHPALMLPPGIAILLVVAAFNFLGDSLQDAFNAKHGKRMR</sequence>
<comment type="caution">
    <text evidence="1">The sequence shown here is derived from an EMBL/GenBank/DDBJ whole genome shotgun (WGS) entry which is preliminary data.</text>
</comment>
<reference evidence="1" key="1">
    <citation type="submission" date="2023-11" db="EMBL/GenBank/DDBJ databases">
        <title>Gracilibacillus pellucida a moderately halophilic bacterium isolated from saline soil in Xinjiang province.</title>
        <authorList>
            <person name="Zhang Z."/>
            <person name="Tan F."/>
            <person name="Wang Y."/>
            <person name="Xia M."/>
        </authorList>
    </citation>
    <scope>NUCLEOTIDE SEQUENCE</scope>
    <source>
        <strain evidence="1">S3-1-1</strain>
    </source>
</reference>
<evidence type="ECO:0000313" key="2">
    <source>
        <dbReference type="Proteomes" id="UP001277972"/>
    </source>
</evidence>
<accession>A0ACC6M4L4</accession>
<dbReference type="Proteomes" id="UP001277972">
    <property type="component" value="Unassembled WGS sequence"/>
</dbReference>